<dbReference type="RefSeq" id="WP_174404743.1">
    <property type="nucleotide sequence ID" value="NZ_BLVO01000013.1"/>
</dbReference>
<dbReference type="InterPro" id="IPR014729">
    <property type="entry name" value="Rossmann-like_a/b/a_fold"/>
</dbReference>
<dbReference type="InterPro" id="IPR006016">
    <property type="entry name" value="UspA"/>
</dbReference>
<accession>A0A7J0BH57</accession>
<comment type="caution">
    <text evidence="3">The sequence shown here is derived from an EMBL/GenBank/DDBJ whole genome shotgun (WGS) entry which is preliminary data.</text>
</comment>
<keyword evidence="4" id="KW-1185">Reference proteome</keyword>
<sequence length="174" mass="18873">MELPILNNFLVPVDGGESSRRAKRYAVALAQKCGAKVILFYAHGQISGRIGGEDRQKVVQKNLEGIDKVFAIYEDGFKEAGVEFETVVASGEPSEAIIKAACEHNCGMIIMGAKGQTGMRKVLGSVASKVSSTSPIPVLVVGTECDCTNSCGKECMWKWRFEPVPNLQEKCCRQ</sequence>
<evidence type="ECO:0000256" key="1">
    <source>
        <dbReference type="ARBA" id="ARBA00008791"/>
    </source>
</evidence>
<protein>
    <submittedName>
        <fullName evidence="3">Universal stress protein</fullName>
    </submittedName>
</protein>
<reference evidence="3 4" key="1">
    <citation type="submission" date="2020-05" db="EMBL/GenBank/DDBJ databases">
        <title>Draft genome sequence of Desulfovibrio sp. strain HN2T.</title>
        <authorList>
            <person name="Ueno A."/>
            <person name="Tamazawa S."/>
            <person name="Tamamura S."/>
            <person name="Murakami T."/>
            <person name="Kiyama T."/>
            <person name="Inomata H."/>
            <person name="Amano Y."/>
            <person name="Miyakawa K."/>
            <person name="Tamaki H."/>
            <person name="Naganuma T."/>
            <person name="Kaneko K."/>
        </authorList>
    </citation>
    <scope>NUCLEOTIDE SEQUENCE [LARGE SCALE GENOMIC DNA]</scope>
    <source>
        <strain evidence="3 4">HN2</strain>
    </source>
</reference>
<dbReference type="CDD" id="cd00293">
    <property type="entry name" value="USP-like"/>
    <property type="match status" value="1"/>
</dbReference>
<dbReference type="AlphaFoldDB" id="A0A7J0BH57"/>
<feature type="domain" description="UspA" evidence="2">
    <location>
        <begin position="8"/>
        <end position="141"/>
    </location>
</feature>
<dbReference type="Proteomes" id="UP000503840">
    <property type="component" value="Unassembled WGS sequence"/>
</dbReference>
<evidence type="ECO:0000259" key="2">
    <source>
        <dbReference type="Pfam" id="PF00582"/>
    </source>
</evidence>
<organism evidence="3 4">
    <name type="scientific">Desulfovibrio subterraneus</name>
    <dbReference type="NCBI Taxonomy" id="2718620"/>
    <lineage>
        <taxon>Bacteria</taxon>
        <taxon>Pseudomonadati</taxon>
        <taxon>Thermodesulfobacteriota</taxon>
        <taxon>Desulfovibrionia</taxon>
        <taxon>Desulfovibrionales</taxon>
        <taxon>Desulfovibrionaceae</taxon>
        <taxon>Desulfovibrio</taxon>
    </lineage>
</organism>
<comment type="similarity">
    <text evidence="1">Belongs to the universal stress protein A family.</text>
</comment>
<dbReference type="SUPFAM" id="SSF52402">
    <property type="entry name" value="Adenine nucleotide alpha hydrolases-like"/>
    <property type="match status" value="1"/>
</dbReference>
<evidence type="ECO:0000313" key="3">
    <source>
        <dbReference type="EMBL" id="GFM33050.1"/>
    </source>
</evidence>
<dbReference type="PRINTS" id="PR01438">
    <property type="entry name" value="UNVRSLSTRESS"/>
</dbReference>
<gene>
    <name evidence="3" type="ORF">DSM101010T_14150</name>
</gene>
<dbReference type="InterPro" id="IPR006015">
    <property type="entry name" value="Universal_stress_UspA"/>
</dbReference>
<proteinExistence type="inferred from homology"/>
<evidence type="ECO:0000313" key="4">
    <source>
        <dbReference type="Proteomes" id="UP000503840"/>
    </source>
</evidence>
<dbReference type="Pfam" id="PF00582">
    <property type="entry name" value="Usp"/>
    <property type="match status" value="1"/>
</dbReference>
<dbReference type="EMBL" id="BLVO01000013">
    <property type="protein sequence ID" value="GFM33050.1"/>
    <property type="molecule type" value="Genomic_DNA"/>
</dbReference>
<dbReference type="PANTHER" id="PTHR46268">
    <property type="entry name" value="STRESS RESPONSE PROTEIN NHAX"/>
    <property type="match status" value="1"/>
</dbReference>
<dbReference type="PANTHER" id="PTHR46268:SF6">
    <property type="entry name" value="UNIVERSAL STRESS PROTEIN UP12"/>
    <property type="match status" value="1"/>
</dbReference>
<dbReference type="Gene3D" id="3.40.50.620">
    <property type="entry name" value="HUPs"/>
    <property type="match status" value="1"/>
</dbReference>
<name>A0A7J0BH57_9BACT</name>